<dbReference type="Proteomes" id="UP000196581">
    <property type="component" value="Unassembled WGS sequence"/>
</dbReference>
<dbReference type="AlphaFoldDB" id="A0A1X6XNM5"/>
<organism evidence="4 5">
    <name type="scientific">Brevibacterium yomogidense</name>
    <dbReference type="NCBI Taxonomy" id="946573"/>
    <lineage>
        <taxon>Bacteria</taxon>
        <taxon>Bacillati</taxon>
        <taxon>Actinomycetota</taxon>
        <taxon>Actinomycetes</taxon>
        <taxon>Micrococcales</taxon>
        <taxon>Brevibacteriaceae</taxon>
        <taxon>Brevibacterium</taxon>
    </lineage>
</organism>
<keyword evidence="1 2" id="KW-0238">DNA-binding</keyword>
<dbReference type="InterPro" id="IPR041490">
    <property type="entry name" value="KstR2_TetR_C"/>
</dbReference>
<dbReference type="GO" id="GO:0003700">
    <property type="term" value="F:DNA-binding transcription factor activity"/>
    <property type="evidence" value="ECO:0007669"/>
    <property type="project" value="TreeGrafter"/>
</dbReference>
<dbReference type="InterPro" id="IPR009057">
    <property type="entry name" value="Homeodomain-like_sf"/>
</dbReference>
<evidence type="ECO:0000313" key="4">
    <source>
        <dbReference type="EMBL" id="SLN00738.1"/>
    </source>
</evidence>
<protein>
    <submittedName>
        <fullName evidence="4">Transcriptional regulator, TetR family</fullName>
    </submittedName>
</protein>
<dbReference type="InterPro" id="IPR050109">
    <property type="entry name" value="HTH-type_TetR-like_transc_reg"/>
</dbReference>
<gene>
    <name evidence="4" type="ORF">FM105_13370</name>
</gene>
<dbReference type="Pfam" id="PF17932">
    <property type="entry name" value="TetR_C_24"/>
    <property type="match status" value="1"/>
</dbReference>
<evidence type="ECO:0000256" key="1">
    <source>
        <dbReference type="ARBA" id="ARBA00023125"/>
    </source>
</evidence>
<dbReference type="PANTHER" id="PTHR30055">
    <property type="entry name" value="HTH-TYPE TRANSCRIPTIONAL REGULATOR RUTR"/>
    <property type="match status" value="1"/>
</dbReference>
<dbReference type="PROSITE" id="PS50977">
    <property type="entry name" value="HTH_TETR_2"/>
    <property type="match status" value="1"/>
</dbReference>
<dbReference type="EMBL" id="FWFF01000020">
    <property type="protein sequence ID" value="SLN00738.1"/>
    <property type="molecule type" value="Genomic_DNA"/>
</dbReference>
<dbReference type="RefSeq" id="WP_087008988.1">
    <property type="nucleotide sequence ID" value="NZ_FWFF01000020.1"/>
</dbReference>
<dbReference type="PRINTS" id="PR00455">
    <property type="entry name" value="HTHTETR"/>
</dbReference>
<dbReference type="Gene3D" id="1.10.357.10">
    <property type="entry name" value="Tetracycline Repressor, domain 2"/>
    <property type="match status" value="1"/>
</dbReference>
<proteinExistence type="predicted"/>
<dbReference type="InterPro" id="IPR036271">
    <property type="entry name" value="Tet_transcr_reg_TetR-rel_C_sf"/>
</dbReference>
<dbReference type="Pfam" id="PF00440">
    <property type="entry name" value="TetR_N"/>
    <property type="match status" value="1"/>
</dbReference>
<dbReference type="SUPFAM" id="SSF48498">
    <property type="entry name" value="Tetracyclin repressor-like, C-terminal domain"/>
    <property type="match status" value="1"/>
</dbReference>
<evidence type="ECO:0000259" key="3">
    <source>
        <dbReference type="PROSITE" id="PS50977"/>
    </source>
</evidence>
<evidence type="ECO:0000313" key="5">
    <source>
        <dbReference type="Proteomes" id="UP000196581"/>
    </source>
</evidence>
<accession>A0A1X6XNM5</accession>
<feature type="DNA-binding region" description="H-T-H motif" evidence="2">
    <location>
        <begin position="49"/>
        <end position="68"/>
    </location>
</feature>
<dbReference type="GO" id="GO:0000976">
    <property type="term" value="F:transcription cis-regulatory region binding"/>
    <property type="evidence" value="ECO:0007669"/>
    <property type="project" value="TreeGrafter"/>
</dbReference>
<dbReference type="PANTHER" id="PTHR30055:SF237">
    <property type="entry name" value="TRANSCRIPTIONAL REPRESSOR MCE3R"/>
    <property type="match status" value="1"/>
</dbReference>
<sequence length="218" mass="23726">MSDSVSTGVGTDADADAADTWHDYGRSRLHPVLEGALRCFALHGYHGTTIRMIAAESSLSVAGVYHHYPSKHAILVAVMSQAMEDLWQRSTAADAAAEGPVDRFTDVITCLLEFHTQRRDDAFIALTEIRSLDAEARAAHIAKRDRQQRLVEEIVEQGVADGVFEAAHPRDACRAVVTMCTSVSHWYRPDGALSSSELAQRYCAIALAAVGCRTVTRG</sequence>
<evidence type="ECO:0000256" key="2">
    <source>
        <dbReference type="PROSITE-ProRule" id="PRU00335"/>
    </source>
</evidence>
<dbReference type="InterPro" id="IPR001647">
    <property type="entry name" value="HTH_TetR"/>
</dbReference>
<dbReference type="SUPFAM" id="SSF46689">
    <property type="entry name" value="Homeodomain-like"/>
    <property type="match status" value="1"/>
</dbReference>
<keyword evidence="5" id="KW-1185">Reference proteome</keyword>
<reference evidence="5" key="1">
    <citation type="submission" date="2017-02" db="EMBL/GenBank/DDBJ databases">
        <authorList>
            <person name="Dridi B."/>
        </authorList>
    </citation>
    <scope>NUCLEOTIDE SEQUENCE [LARGE SCALE GENOMIC DNA]</scope>
    <source>
        <strain evidence="5">B Co 03.10</strain>
    </source>
</reference>
<feature type="domain" description="HTH tetR-type" evidence="3">
    <location>
        <begin position="26"/>
        <end position="86"/>
    </location>
</feature>
<name>A0A1X6XNM5_9MICO</name>